<evidence type="ECO:0000256" key="1">
    <source>
        <dbReference type="ARBA" id="ARBA00004251"/>
    </source>
</evidence>
<keyword evidence="7 16" id="KW-0812">Transmembrane</keyword>
<evidence type="ECO:0000256" key="9">
    <source>
        <dbReference type="ARBA" id="ARBA00023136"/>
    </source>
</evidence>
<keyword evidence="5" id="KW-0272">Extracellular matrix</keyword>
<dbReference type="GO" id="GO:0035804">
    <property type="term" value="F:structural constituent of egg coat"/>
    <property type="evidence" value="ECO:0007669"/>
    <property type="project" value="TreeGrafter"/>
</dbReference>
<evidence type="ECO:0000256" key="5">
    <source>
        <dbReference type="ARBA" id="ARBA00022530"/>
    </source>
</evidence>
<sequence length="521" mass="57505">MKLAVLMFVTLHAQCGLCLSHSAQKETGPSKSEDATPNVTCTSRQIRALFGPKVLDNLQVKDTSGVSKPVPKFREQCGVKSVREKDGSLIFTSQYDSCYTRIEGSLAAVILEVQLVTGGSRFKVNISCPLQKKQFPKPRAQTQTQTQKSASSWKCNIQRALRVACGPQGVSSSACLKLGCCYNSHDSVCYYRVNVCSLDGHFVFSVKATDSSPPLDPSRLMIRGHPRCTPAVSSSEAAVFKFGVTECGATVQRIQCQYAASALLYTGQKVMNPTNPPPVTAMGSVQVQMRLAKDESYSSFYSTEELPLTLPLRRLAYVEVSIVPPSPDPRLSLRVRDCFAYPASRHSVWTLLYDGCPNPLDDLRSSVSVGKGRGVRWFDVKTFAFLDPETGQPKMEELYFYCWVEICTEEEECQQQCSTPLSDGERVRRDLAAGDQVSRLVSVGPVLLGRNSATSPENPKLHTHTVYQVLSVSSLTLICVFVISLLPFSVWWRTRRSKRRNEGEEGPTSGTEMKNVADDTD</sequence>
<keyword evidence="17" id="KW-0732">Signal</keyword>
<dbReference type="InterPro" id="IPR044913">
    <property type="entry name" value="P_trefoil_dom_sf"/>
</dbReference>
<keyword evidence="12" id="KW-0278">Fertilization</keyword>
<dbReference type="AlphaFoldDB" id="A0A6J2WXW7"/>
<evidence type="ECO:0000256" key="8">
    <source>
        <dbReference type="ARBA" id="ARBA00022989"/>
    </source>
</evidence>
<dbReference type="GO" id="GO:0007339">
    <property type="term" value="P:binding of sperm to zona pellucida"/>
    <property type="evidence" value="ECO:0007669"/>
    <property type="project" value="TreeGrafter"/>
</dbReference>
<evidence type="ECO:0000256" key="3">
    <source>
        <dbReference type="ARBA" id="ARBA00022475"/>
    </source>
</evidence>
<dbReference type="PANTHER" id="PTHR23343:SF117">
    <property type="entry name" value="ZONA PELLUCIDA SPERM-BINDING PROTEIN 4-LIKE ISOFORM X1"/>
    <property type="match status" value="1"/>
</dbReference>
<comment type="similarity">
    <text evidence="2">Belongs to the ZP domain family. ZPB subfamily.</text>
</comment>
<dbReference type="GO" id="GO:0035805">
    <property type="term" value="C:egg coat"/>
    <property type="evidence" value="ECO:0007669"/>
    <property type="project" value="UniProtKB-SubCell"/>
</dbReference>
<keyword evidence="10 14" id="KW-1015">Disulfide bond</keyword>
<dbReference type="GO" id="GO:0032190">
    <property type="term" value="F:acrosin binding"/>
    <property type="evidence" value="ECO:0007669"/>
    <property type="project" value="TreeGrafter"/>
</dbReference>
<feature type="domain" description="ZP" evidence="18">
    <location>
        <begin position="40"/>
        <end position="424"/>
    </location>
</feature>
<feature type="signal peptide" evidence="17">
    <location>
        <begin position="1"/>
        <end position="20"/>
    </location>
</feature>
<evidence type="ECO:0000259" key="19">
    <source>
        <dbReference type="PROSITE" id="PS51448"/>
    </source>
</evidence>
<evidence type="ECO:0000256" key="15">
    <source>
        <dbReference type="SAM" id="MobiDB-lite"/>
    </source>
</evidence>
<evidence type="ECO:0000256" key="10">
    <source>
        <dbReference type="ARBA" id="ARBA00023157"/>
    </source>
</evidence>
<dbReference type="Gene3D" id="4.10.110.10">
    <property type="entry name" value="Spasmolytic Protein, domain 1"/>
    <property type="match status" value="1"/>
</dbReference>
<feature type="transmembrane region" description="Helical" evidence="16">
    <location>
        <begin position="466"/>
        <end position="492"/>
    </location>
</feature>
<evidence type="ECO:0000256" key="14">
    <source>
        <dbReference type="PROSITE-ProRule" id="PRU00779"/>
    </source>
</evidence>
<reference evidence="21" key="1">
    <citation type="submission" date="2025-08" db="UniProtKB">
        <authorList>
            <consortium name="RefSeq"/>
        </authorList>
    </citation>
    <scope>IDENTIFICATION</scope>
</reference>
<keyword evidence="3" id="KW-1003">Cell membrane</keyword>
<evidence type="ECO:0000313" key="21">
    <source>
        <dbReference type="RefSeq" id="XP_030649124.1"/>
    </source>
</evidence>
<keyword evidence="8 16" id="KW-1133">Transmembrane helix</keyword>
<dbReference type="PANTHER" id="PTHR23343">
    <property type="entry name" value="ZONA PELLUCIDA SPERM-BINDING PROTEIN"/>
    <property type="match status" value="1"/>
</dbReference>
<dbReference type="InterPro" id="IPR051148">
    <property type="entry name" value="Zona_Pellucida_Domain_gp"/>
</dbReference>
<keyword evidence="11" id="KW-0325">Glycoprotein</keyword>
<evidence type="ECO:0000256" key="17">
    <source>
        <dbReference type="SAM" id="SignalP"/>
    </source>
</evidence>
<dbReference type="Pfam" id="PF00088">
    <property type="entry name" value="Trefoil"/>
    <property type="match status" value="1"/>
</dbReference>
<feature type="domain" description="P-type" evidence="19">
    <location>
        <begin position="153"/>
        <end position="193"/>
    </location>
</feature>
<proteinExistence type="inferred from homology"/>
<dbReference type="InterPro" id="IPR042235">
    <property type="entry name" value="ZP-C_dom"/>
</dbReference>
<evidence type="ECO:0000256" key="16">
    <source>
        <dbReference type="SAM" id="Phobius"/>
    </source>
</evidence>
<dbReference type="GeneID" id="115829202"/>
<dbReference type="GO" id="GO:0060468">
    <property type="term" value="P:prevention of polyspermy"/>
    <property type="evidence" value="ECO:0007669"/>
    <property type="project" value="TreeGrafter"/>
</dbReference>
<feature type="disulfide bond" evidence="14">
    <location>
        <begin position="155"/>
        <end position="181"/>
    </location>
</feature>
<dbReference type="InterPro" id="IPR017957">
    <property type="entry name" value="P_trefoil_CS"/>
</dbReference>
<dbReference type="Pfam" id="PF00100">
    <property type="entry name" value="Zona_pellucida"/>
    <property type="match status" value="1"/>
</dbReference>
<gene>
    <name evidence="21" type="primary">LOC115829202</name>
</gene>
<dbReference type="RefSeq" id="XP_030649124.1">
    <property type="nucleotide sequence ID" value="XM_030793264.1"/>
</dbReference>
<evidence type="ECO:0000256" key="6">
    <source>
        <dbReference type="ARBA" id="ARBA00022685"/>
    </source>
</evidence>
<dbReference type="InParanoid" id="A0A6J2WXW7"/>
<dbReference type="InterPro" id="IPR001507">
    <property type="entry name" value="ZP_dom"/>
</dbReference>
<dbReference type="OrthoDB" id="8545596at2759"/>
<evidence type="ECO:0000256" key="4">
    <source>
        <dbReference type="ARBA" id="ARBA00022525"/>
    </source>
</evidence>
<evidence type="ECO:0000256" key="12">
    <source>
        <dbReference type="ARBA" id="ARBA00023279"/>
    </source>
</evidence>
<keyword evidence="6" id="KW-0165">Cleavage on pair of basic residues</keyword>
<evidence type="ECO:0000259" key="18">
    <source>
        <dbReference type="PROSITE" id="PS51034"/>
    </source>
</evidence>
<dbReference type="Proteomes" id="UP000504632">
    <property type="component" value="Chromosome 16"/>
</dbReference>
<dbReference type="PROSITE" id="PS00025">
    <property type="entry name" value="P_TREFOIL_1"/>
    <property type="match status" value="1"/>
</dbReference>
<dbReference type="PROSITE" id="PS51448">
    <property type="entry name" value="P_TREFOIL_2"/>
    <property type="match status" value="1"/>
</dbReference>
<evidence type="ECO:0000256" key="11">
    <source>
        <dbReference type="ARBA" id="ARBA00023180"/>
    </source>
</evidence>
<dbReference type="InterPro" id="IPR055356">
    <property type="entry name" value="ZP-N"/>
</dbReference>
<evidence type="ECO:0000313" key="20">
    <source>
        <dbReference type="Proteomes" id="UP000504632"/>
    </source>
</evidence>
<keyword evidence="4" id="KW-0964">Secreted</keyword>
<keyword evidence="20" id="KW-1185">Reference proteome</keyword>
<dbReference type="Gene3D" id="2.60.40.4100">
    <property type="entry name" value="Zona pellucida, ZP-C domain"/>
    <property type="match status" value="1"/>
</dbReference>
<name>A0A6J2WXW7_CHACN</name>
<accession>A0A6J2WXW7</accession>
<comment type="subcellular location">
    <subcellularLocation>
        <location evidence="1">Cell membrane</location>
        <topology evidence="1">Single-pass type I membrane protein</topology>
    </subcellularLocation>
    <subcellularLocation>
        <location evidence="13">Zona pellucida</location>
    </subcellularLocation>
</comment>
<dbReference type="Pfam" id="PF23344">
    <property type="entry name" value="ZP-N"/>
    <property type="match status" value="1"/>
</dbReference>
<dbReference type="CDD" id="cd00111">
    <property type="entry name" value="Trefoil"/>
    <property type="match status" value="1"/>
</dbReference>
<feature type="disulfide bond" evidence="14">
    <location>
        <begin position="165"/>
        <end position="180"/>
    </location>
</feature>
<dbReference type="GO" id="GO:0005886">
    <property type="term" value="C:plasma membrane"/>
    <property type="evidence" value="ECO:0007669"/>
    <property type="project" value="UniProtKB-SubCell"/>
</dbReference>
<dbReference type="PROSITE" id="PS51034">
    <property type="entry name" value="ZP_2"/>
    <property type="match status" value="1"/>
</dbReference>
<dbReference type="InterPro" id="IPR055355">
    <property type="entry name" value="ZP-C"/>
</dbReference>
<dbReference type="InterPro" id="IPR000519">
    <property type="entry name" value="P_trefoil_dom"/>
</dbReference>
<dbReference type="SMART" id="SM00241">
    <property type="entry name" value="ZP"/>
    <property type="match status" value="1"/>
</dbReference>
<comment type="caution">
    <text evidence="14">Lacks conserved residue(s) required for the propagation of feature annotation.</text>
</comment>
<feature type="chain" id="PRO_5027009187" evidence="17">
    <location>
        <begin position="21"/>
        <end position="521"/>
    </location>
</feature>
<evidence type="ECO:0000256" key="7">
    <source>
        <dbReference type="ARBA" id="ARBA00022692"/>
    </source>
</evidence>
<evidence type="ECO:0000256" key="2">
    <source>
        <dbReference type="ARBA" id="ARBA00010863"/>
    </source>
</evidence>
<feature type="region of interest" description="Disordered" evidence="15">
    <location>
        <begin position="497"/>
        <end position="521"/>
    </location>
</feature>
<dbReference type="SMART" id="SM00018">
    <property type="entry name" value="PD"/>
    <property type="match status" value="1"/>
</dbReference>
<dbReference type="SUPFAM" id="SSF57492">
    <property type="entry name" value="Trefoil"/>
    <property type="match status" value="1"/>
</dbReference>
<evidence type="ECO:0000256" key="13">
    <source>
        <dbReference type="ARBA" id="ARBA00024183"/>
    </source>
</evidence>
<protein>
    <submittedName>
        <fullName evidence="21">Zona pellucida sperm-binding protein 4-like</fullName>
    </submittedName>
</protein>
<organism evidence="20 21">
    <name type="scientific">Chanos chanos</name>
    <name type="common">Milkfish</name>
    <name type="synonym">Mugil chanos</name>
    <dbReference type="NCBI Taxonomy" id="29144"/>
    <lineage>
        <taxon>Eukaryota</taxon>
        <taxon>Metazoa</taxon>
        <taxon>Chordata</taxon>
        <taxon>Craniata</taxon>
        <taxon>Vertebrata</taxon>
        <taxon>Euteleostomi</taxon>
        <taxon>Actinopterygii</taxon>
        <taxon>Neopterygii</taxon>
        <taxon>Teleostei</taxon>
        <taxon>Ostariophysi</taxon>
        <taxon>Gonorynchiformes</taxon>
        <taxon>Chanidae</taxon>
        <taxon>Chanos</taxon>
    </lineage>
</organism>
<keyword evidence="9 16" id="KW-0472">Membrane</keyword>